<name>A0A455VM01_9GAMM</name>
<dbReference type="Proteomes" id="UP000324392">
    <property type="component" value="Chromosome"/>
</dbReference>
<sequence length="41" mass="4698">MIYRYLEPIPVGVHCYSQFGAGQCNNRRVQGESEPNKQQVT</sequence>
<proteinExistence type="predicted"/>
<evidence type="ECO:0000313" key="1">
    <source>
        <dbReference type="EMBL" id="BBI91766.1"/>
    </source>
</evidence>
<gene>
    <name evidence="1" type="ORF">SSYIS1_11180</name>
</gene>
<evidence type="ECO:0000313" key="2">
    <source>
        <dbReference type="Proteomes" id="UP000324392"/>
    </source>
</evidence>
<organism evidence="1 2">
    <name type="scientific">Serratia symbiotica</name>
    <dbReference type="NCBI Taxonomy" id="138074"/>
    <lineage>
        <taxon>Bacteria</taxon>
        <taxon>Pseudomonadati</taxon>
        <taxon>Pseudomonadota</taxon>
        <taxon>Gammaproteobacteria</taxon>
        <taxon>Enterobacterales</taxon>
        <taxon>Yersiniaceae</taxon>
        <taxon>Serratia</taxon>
    </lineage>
</organism>
<dbReference type="AlphaFoldDB" id="A0A455VM01"/>
<dbReference type="EMBL" id="AP019531">
    <property type="protein sequence ID" value="BBI91766.1"/>
    <property type="molecule type" value="Genomic_DNA"/>
</dbReference>
<reference evidence="1 2" key="1">
    <citation type="submission" date="2019-03" db="EMBL/GenBank/DDBJ databases">
        <title>The genome sequence of Candidatus Serratia symbiotica strain IS.</title>
        <authorList>
            <person name="Nikoh N."/>
            <person name="Koga R."/>
            <person name="Oshima K."/>
            <person name="Hattori M."/>
            <person name="Fukatsu T."/>
        </authorList>
    </citation>
    <scope>NUCLEOTIDE SEQUENCE [LARGE SCALE GENOMIC DNA]</scope>
    <source>
        <strain evidence="1 2">IS</strain>
    </source>
</reference>
<accession>A0A455VM01</accession>
<protein>
    <submittedName>
        <fullName evidence="1">Uncharacterized protein</fullName>
    </submittedName>
</protein>